<protein>
    <submittedName>
        <fullName evidence="5">ABC transporter ATP-binding protein</fullName>
    </submittedName>
</protein>
<dbReference type="InterPro" id="IPR017871">
    <property type="entry name" value="ABC_transporter-like_CS"/>
</dbReference>
<sequence>MVLNVNNLSFSYADDLILNRVSFDILKGETVSILGKNGIGKSTLLKILLSLQSYSSGEIFIDGVNIRSINLKHRARFLGYVPQAENSTFAFLVKDIILMGRNAHLGLFQRPSKYDLDYVLEAADIVGITNLLSKNIYELSGGEKQLVLIARALCLFPKLLIMDEPISYLDVFHQNKILSLINLLNTKYNISVLFTSHYPDHTLAISHKTLLLNGANGAIFGESKDILTDVNLKNLFGISFFGLKINEKDRLLPKWNI</sequence>
<evidence type="ECO:0000256" key="4">
    <source>
        <dbReference type="ARBA" id="ARBA00022840"/>
    </source>
</evidence>
<dbReference type="FunFam" id="3.40.50.300:FF:000134">
    <property type="entry name" value="Iron-enterobactin ABC transporter ATP-binding protein"/>
    <property type="match status" value="1"/>
</dbReference>
<comment type="similarity">
    <text evidence="1">Belongs to the ABC transporter superfamily.</text>
</comment>
<organism evidence="5 6">
    <name type="scientific">Campylobacter fetus</name>
    <dbReference type="NCBI Taxonomy" id="196"/>
    <lineage>
        <taxon>Bacteria</taxon>
        <taxon>Pseudomonadati</taxon>
        <taxon>Campylobacterota</taxon>
        <taxon>Epsilonproteobacteria</taxon>
        <taxon>Campylobacterales</taxon>
        <taxon>Campylobacteraceae</taxon>
        <taxon>Campylobacter</taxon>
    </lineage>
</organism>
<evidence type="ECO:0000256" key="1">
    <source>
        <dbReference type="ARBA" id="ARBA00005417"/>
    </source>
</evidence>
<dbReference type="Pfam" id="PF00005">
    <property type="entry name" value="ABC_tran"/>
    <property type="match status" value="1"/>
</dbReference>
<dbReference type="AlphaFoldDB" id="A0A5L4ICE2"/>
<dbReference type="InterPro" id="IPR003439">
    <property type="entry name" value="ABC_transporter-like_ATP-bd"/>
</dbReference>
<dbReference type="InterPro" id="IPR050153">
    <property type="entry name" value="Metal_Ion_Import_ABC"/>
</dbReference>
<keyword evidence="4 5" id="KW-0067">ATP-binding</keyword>
<dbReference type="PROSITE" id="PS50893">
    <property type="entry name" value="ABC_TRANSPORTER_2"/>
    <property type="match status" value="1"/>
</dbReference>
<dbReference type="SMART" id="SM00382">
    <property type="entry name" value="AAA"/>
    <property type="match status" value="1"/>
</dbReference>
<keyword evidence="6" id="KW-1185">Reference proteome</keyword>
<dbReference type="InterPro" id="IPR027417">
    <property type="entry name" value="P-loop_NTPase"/>
</dbReference>
<gene>
    <name evidence="5" type="ORF">CX802_07075</name>
</gene>
<evidence type="ECO:0000256" key="3">
    <source>
        <dbReference type="ARBA" id="ARBA00022741"/>
    </source>
</evidence>
<accession>A0A5L4ICE2</accession>
<dbReference type="SUPFAM" id="SSF52540">
    <property type="entry name" value="P-loop containing nucleoside triphosphate hydrolases"/>
    <property type="match status" value="1"/>
</dbReference>
<dbReference type="PANTHER" id="PTHR42734">
    <property type="entry name" value="METAL TRANSPORT SYSTEM ATP-BINDING PROTEIN TM_0124-RELATED"/>
    <property type="match status" value="1"/>
</dbReference>
<reference evidence="5 6" key="1">
    <citation type="submission" date="2018-06" db="EMBL/GenBank/DDBJ databases">
        <authorList>
            <consortium name="PulseNet: The National Subtyping Network for Foodborne Disease Surveillance"/>
            <person name="Tarr C.L."/>
            <person name="Trees E."/>
            <person name="Katz L.S."/>
            <person name="Carleton-Romer H.A."/>
            <person name="Stroika S."/>
            <person name="Kucerova Z."/>
            <person name="Roache K.F."/>
            <person name="Sabol A.L."/>
            <person name="Besser J."/>
            <person name="Gerner-Smidt P."/>
        </authorList>
    </citation>
    <scope>NUCLEOTIDE SEQUENCE [LARGE SCALE GENOMIC DNA]</scope>
    <source>
        <strain evidence="5 6">PNUSAC001503</strain>
    </source>
</reference>
<comment type="caution">
    <text evidence="5">The sequence shown here is derived from an EMBL/GenBank/DDBJ whole genome shotgun (WGS) entry which is preliminary data.</text>
</comment>
<dbReference type="GeneID" id="61065026"/>
<keyword evidence="3" id="KW-0547">Nucleotide-binding</keyword>
<dbReference type="PROSITE" id="PS00211">
    <property type="entry name" value="ABC_TRANSPORTER_1"/>
    <property type="match status" value="1"/>
</dbReference>
<dbReference type="Proteomes" id="UP000535509">
    <property type="component" value="Unassembled WGS sequence"/>
</dbReference>
<dbReference type="EMBL" id="AABTCC010000022">
    <property type="protein sequence ID" value="EAI8859583.1"/>
    <property type="molecule type" value="Genomic_DNA"/>
</dbReference>
<evidence type="ECO:0000313" key="5">
    <source>
        <dbReference type="EMBL" id="EAI8859583.1"/>
    </source>
</evidence>
<proteinExistence type="inferred from homology"/>
<dbReference type="PANTHER" id="PTHR42734:SF6">
    <property type="entry name" value="MOLYBDATE IMPORT ATP-BINDING PROTEIN MOLC"/>
    <property type="match status" value="1"/>
</dbReference>
<evidence type="ECO:0000256" key="2">
    <source>
        <dbReference type="ARBA" id="ARBA00022448"/>
    </source>
</evidence>
<dbReference type="RefSeq" id="WP_002849862.1">
    <property type="nucleotide sequence ID" value="NZ_AACCWR020000029.1"/>
</dbReference>
<dbReference type="GO" id="GO:0016887">
    <property type="term" value="F:ATP hydrolysis activity"/>
    <property type="evidence" value="ECO:0007669"/>
    <property type="project" value="InterPro"/>
</dbReference>
<dbReference type="GO" id="GO:0005524">
    <property type="term" value="F:ATP binding"/>
    <property type="evidence" value="ECO:0007669"/>
    <property type="project" value="UniProtKB-KW"/>
</dbReference>
<dbReference type="OMA" id="RCWIAMA"/>
<dbReference type="InterPro" id="IPR003593">
    <property type="entry name" value="AAA+_ATPase"/>
</dbReference>
<name>A0A5L4ICE2_CAMFE</name>
<evidence type="ECO:0000313" key="6">
    <source>
        <dbReference type="Proteomes" id="UP000535509"/>
    </source>
</evidence>
<keyword evidence="2" id="KW-0813">Transport</keyword>
<dbReference type="Gene3D" id="3.40.50.300">
    <property type="entry name" value="P-loop containing nucleotide triphosphate hydrolases"/>
    <property type="match status" value="1"/>
</dbReference>